<evidence type="ECO:0000256" key="12">
    <source>
        <dbReference type="SAM" id="MobiDB-lite"/>
    </source>
</evidence>
<accession>A0A2N1PNK4</accession>
<protein>
    <recommendedName>
        <fullName evidence="1">RNA helicase</fullName>
        <ecNumber evidence="1">3.6.4.13</ecNumber>
    </recommendedName>
</protein>
<dbReference type="EMBL" id="PGXC01000009">
    <property type="protein sequence ID" value="PKK89935.1"/>
    <property type="molecule type" value="Genomic_DNA"/>
</dbReference>
<dbReference type="InterPro" id="IPR014014">
    <property type="entry name" value="RNA_helicase_DEAD_Q_motif"/>
</dbReference>
<dbReference type="AlphaFoldDB" id="A0A2N1PNK4"/>
<feature type="compositionally biased region" description="Basic and acidic residues" evidence="12">
    <location>
        <begin position="636"/>
        <end position="651"/>
    </location>
</feature>
<organism evidence="16 17">
    <name type="scientific">Candidatus Wallbacteria bacterium HGW-Wallbacteria-1</name>
    <dbReference type="NCBI Taxonomy" id="2013854"/>
    <lineage>
        <taxon>Bacteria</taxon>
        <taxon>Candidatus Walliibacteriota</taxon>
    </lineage>
</organism>
<keyword evidence="3 11" id="KW-0547">Nucleotide-binding</keyword>
<sequence>MAKAFSKEPHAKSSSRSESVSATVSANPSDLDVLAFSDMNLGEDLLKAIEKSGYDTPTPIQARMIPCLLDGRDALGQAQTGTGKTAAFALPLLKGLDPLLKAPQVLVLTPTRELAIQVAESFKVYGSHIKGLVITPIYGGSGFREQFKDLDKGAHVVVGTPGRVMDHIRRGSLDLSVLRAMVLDEADEMLKMGFIEDVEWILDQTPDDRQLALFSATLPPVIRALAAKYLNNPSEITIKGNSVTIDAIDQRYGIMRRSDKLEALLNILEAEEIEGVIIFVRTREATVELAEALQDAGHSAAPINGDLAQRQREKTIEQLKAGKIEILVATDVAARGLDVDRVSHVINYDIPFDSEAYIHRIGRTGRAGRKGSAILFVEPGERRILQSIERATAQKIAPLDLPTAEKIKQVRTTRLHRRIAIELDKMKSEDLEFFRGILSEYVEESGIDPMDVAAALLRISRECEPPAEGGKTRSYLFTESFDGRSGSREKQTYRVEIGYNHGARPGNILGAIVNESELDASHVGRIELYDDFSAVDLPFGMSPELVRLLGSIRISGRRLNLTLCTEPLPPKNSRGRGAGPGRGDFGRPGGGGFSRNSKPHWKDSPRGSDRGGRKPRDASRVTERGDYEKAPAATKIAREQPVREIKRDTGRKGKMKPSGRK</sequence>
<dbReference type="InterPro" id="IPR057325">
    <property type="entry name" value="DeaD_dimer"/>
</dbReference>
<dbReference type="GO" id="GO:0009409">
    <property type="term" value="P:response to cold"/>
    <property type="evidence" value="ECO:0007669"/>
    <property type="project" value="TreeGrafter"/>
</dbReference>
<keyword evidence="2" id="KW-0963">Cytoplasm</keyword>
<dbReference type="InterPro" id="IPR000629">
    <property type="entry name" value="RNA-helicase_DEAD-box_CS"/>
</dbReference>
<dbReference type="PANTHER" id="PTHR47963:SF8">
    <property type="entry name" value="ATP-DEPENDENT RNA HELICASE DEAD"/>
    <property type="match status" value="1"/>
</dbReference>
<dbReference type="PROSITE" id="PS51194">
    <property type="entry name" value="HELICASE_CTER"/>
    <property type="match status" value="1"/>
</dbReference>
<dbReference type="Pfam" id="PF00271">
    <property type="entry name" value="Helicase_C"/>
    <property type="match status" value="1"/>
</dbReference>
<dbReference type="InterPro" id="IPR014001">
    <property type="entry name" value="Helicase_ATP-bd"/>
</dbReference>
<dbReference type="GO" id="GO:0003724">
    <property type="term" value="F:RNA helicase activity"/>
    <property type="evidence" value="ECO:0007669"/>
    <property type="project" value="UniProtKB-EC"/>
</dbReference>
<dbReference type="Pfam" id="PF25399">
    <property type="entry name" value="DeaD_dimer"/>
    <property type="match status" value="1"/>
</dbReference>
<evidence type="ECO:0000256" key="2">
    <source>
        <dbReference type="ARBA" id="ARBA00022490"/>
    </source>
</evidence>
<evidence type="ECO:0000256" key="1">
    <source>
        <dbReference type="ARBA" id="ARBA00012552"/>
    </source>
</evidence>
<reference evidence="16 17" key="1">
    <citation type="journal article" date="2017" name="ISME J.">
        <title>Potential for microbial H2 and metal transformations associated with novel bacteria and archaea in deep terrestrial subsurface sediments.</title>
        <authorList>
            <person name="Hernsdorf A.W."/>
            <person name="Amano Y."/>
            <person name="Miyakawa K."/>
            <person name="Ise K."/>
            <person name="Suzuki Y."/>
            <person name="Anantharaman K."/>
            <person name="Probst A."/>
            <person name="Burstein D."/>
            <person name="Thomas B.C."/>
            <person name="Banfield J.F."/>
        </authorList>
    </citation>
    <scope>NUCLEOTIDE SEQUENCE [LARGE SCALE GENOMIC DNA]</scope>
    <source>
        <strain evidence="16">HGW-Wallbacteria-1</strain>
    </source>
</reference>
<feature type="compositionally biased region" description="Basic and acidic residues" evidence="12">
    <location>
        <begin position="1"/>
        <end position="11"/>
    </location>
</feature>
<evidence type="ECO:0000259" key="15">
    <source>
        <dbReference type="PROSITE" id="PS51195"/>
    </source>
</evidence>
<evidence type="ECO:0000259" key="13">
    <source>
        <dbReference type="PROSITE" id="PS51192"/>
    </source>
</evidence>
<dbReference type="Proteomes" id="UP000233256">
    <property type="component" value="Unassembled WGS sequence"/>
</dbReference>
<evidence type="ECO:0000256" key="10">
    <source>
        <dbReference type="PROSITE-ProRule" id="PRU00552"/>
    </source>
</evidence>
<feature type="short sequence motif" description="Q motif" evidence="10">
    <location>
        <begin position="34"/>
        <end position="62"/>
    </location>
</feature>
<comment type="similarity">
    <text evidence="8 11">Belongs to the DEAD box helicase family.</text>
</comment>
<dbReference type="PANTHER" id="PTHR47963">
    <property type="entry name" value="DEAD-BOX ATP-DEPENDENT RNA HELICASE 47, MITOCHONDRIAL"/>
    <property type="match status" value="1"/>
</dbReference>
<dbReference type="SMART" id="SM00487">
    <property type="entry name" value="DEXDc"/>
    <property type="match status" value="1"/>
</dbReference>
<dbReference type="GO" id="GO:0033592">
    <property type="term" value="F:RNA strand annealing activity"/>
    <property type="evidence" value="ECO:0007669"/>
    <property type="project" value="TreeGrafter"/>
</dbReference>
<keyword evidence="6 11" id="KW-0067">ATP-binding</keyword>
<dbReference type="Gene3D" id="3.30.70.330">
    <property type="match status" value="1"/>
</dbReference>
<evidence type="ECO:0000313" key="17">
    <source>
        <dbReference type="Proteomes" id="UP000233256"/>
    </source>
</evidence>
<dbReference type="PROSITE" id="PS00039">
    <property type="entry name" value="DEAD_ATP_HELICASE"/>
    <property type="match status" value="1"/>
</dbReference>
<comment type="caution">
    <text evidence="16">The sequence shown here is derived from an EMBL/GenBank/DDBJ whole genome shotgun (WGS) entry which is preliminary data.</text>
</comment>
<evidence type="ECO:0000256" key="8">
    <source>
        <dbReference type="ARBA" id="ARBA00038437"/>
    </source>
</evidence>
<dbReference type="InterPro" id="IPR027417">
    <property type="entry name" value="P-loop_NTPase"/>
</dbReference>
<evidence type="ECO:0000256" key="7">
    <source>
        <dbReference type="ARBA" id="ARBA00023016"/>
    </source>
</evidence>
<dbReference type="SUPFAM" id="SSF52540">
    <property type="entry name" value="P-loop containing nucleoside triphosphate hydrolases"/>
    <property type="match status" value="1"/>
</dbReference>
<dbReference type="EC" id="3.6.4.13" evidence="1"/>
<dbReference type="InterPro" id="IPR001650">
    <property type="entry name" value="Helicase_C-like"/>
</dbReference>
<dbReference type="Pfam" id="PF00270">
    <property type="entry name" value="DEAD"/>
    <property type="match status" value="1"/>
</dbReference>
<dbReference type="GO" id="GO:0016787">
    <property type="term" value="F:hydrolase activity"/>
    <property type="evidence" value="ECO:0007669"/>
    <property type="project" value="UniProtKB-KW"/>
</dbReference>
<dbReference type="InterPro" id="IPR011545">
    <property type="entry name" value="DEAD/DEAH_box_helicase_dom"/>
</dbReference>
<dbReference type="GO" id="GO:0005524">
    <property type="term" value="F:ATP binding"/>
    <property type="evidence" value="ECO:0007669"/>
    <property type="project" value="UniProtKB-KW"/>
</dbReference>
<keyword evidence="5 11" id="KW-0347">Helicase</keyword>
<dbReference type="FunFam" id="3.40.50.300:FF:000108">
    <property type="entry name" value="ATP-dependent RNA helicase RhlE"/>
    <property type="match status" value="1"/>
</dbReference>
<evidence type="ECO:0000256" key="4">
    <source>
        <dbReference type="ARBA" id="ARBA00022801"/>
    </source>
</evidence>
<gene>
    <name evidence="16" type="ORF">CVV64_11410</name>
</gene>
<name>A0A2N1PNK4_9BACT</name>
<evidence type="ECO:0000313" key="16">
    <source>
        <dbReference type="EMBL" id="PKK89935.1"/>
    </source>
</evidence>
<feature type="compositionally biased region" description="Gly residues" evidence="12">
    <location>
        <begin position="576"/>
        <end position="593"/>
    </location>
</feature>
<feature type="domain" description="Helicase C-terminal" evidence="14">
    <location>
        <begin position="260"/>
        <end position="407"/>
    </location>
</feature>
<dbReference type="GO" id="GO:0005829">
    <property type="term" value="C:cytosol"/>
    <property type="evidence" value="ECO:0007669"/>
    <property type="project" value="TreeGrafter"/>
</dbReference>
<dbReference type="InterPro" id="IPR012677">
    <property type="entry name" value="Nucleotide-bd_a/b_plait_sf"/>
</dbReference>
<evidence type="ECO:0000256" key="6">
    <source>
        <dbReference type="ARBA" id="ARBA00022840"/>
    </source>
</evidence>
<feature type="compositionally biased region" description="Basic and acidic residues" evidence="12">
    <location>
        <begin position="600"/>
        <end position="629"/>
    </location>
</feature>
<dbReference type="SMART" id="SM00490">
    <property type="entry name" value="HELICc"/>
    <property type="match status" value="1"/>
</dbReference>
<feature type="domain" description="Helicase ATP-binding" evidence="13">
    <location>
        <begin position="65"/>
        <end position="236"/>
    </location>
</feature>
<proteinExistence type="inferred from homology"/>
<evidence type="ECO:0000256" key="9">
    <source>
        <dbReference type="ARBA" id="ARBA00047984"/>
    </source>
</evidence>
<dbReference type="InterPro" id="IPR005580">
    <property type="entry name" value="DbpA/CsdA_RNA-bd_dom"/>
</dbReference>
<dbReference type="Gene3D" id="3.40.50.300">
    <property type="entry name" value="P-loop containing nucleotide triphosphate hydrolases"/>
    <property type="match status" value="2"/>
</dbReference>
<evidence type="ECO:0000259" key="14">
    <source>
        <dbReference type="PROSITE" id="PS51194"/>
    </source>
</evidence>
<feature type="compositionally biased region" description="Basic residues" evidence="12">
    <location>
        <begin position="652"/>
        <end position="661"/>
    </location>
</feature>
<dbReference type="InterPro" id="IPR050547">
    <property type="entry name" value="DEAD_box_RNA_helicases"/>
</dbReference>
<feature type="region of interest" description="Disordered" evidence="12">
    <location>
        <begin position="1"/>
        <end position="23"/>
    </location>
</feature>
<dbReference type="Pfam" id="PF03880">
    <property type="entry name" value="DbpA"/>
    <property type="match status" value="1"/>
</dbReference>
<evidence type="ECO:0000256" key="5">
    <source>
        <dbReference type="ARBA" id="ARBA00022806"/>
    </source>
</evidence>
<feature type="domain" description="DEAD-box RNA helicase Q" evidence="15">
    <location>
        <begin position="34"/>
        <end position="62"/>
    </location>
</feature>
<feature type="region of interest" description="Disordered" evidence="12">
    <location>
        <begin position="563"/>
        <end position="661"/>
    </location>
</feature>
<evidence type="ECO:0000256" key="11">
    <source>
        <dbReference type="RuleBase" id="RU000492"/>
    </source>
</evidence>
<dbReference type="PROSITE" id="PS51192">
    <property type="entry name" value="HELICASE_ATP_BIND_1"/>
    <property type="match status" value="1"/>
</dbReference>
<dbReference type="InterPro" id="IPR044742">
    <property type="entry name" value="DEAD/DEAH_RhlB"/>
</dbReference>
<dbReference type="CDD" id="cd18787">
    <property type="entry name" value="SF2_C_DEAD"/>
    <property type="match status" value="1"/>
</dbReference>
<keyword evidence="4 11" id="KW-0378">Hydrolase</keyword>
<evidence type="ECO:0000256" key="3">
    <source>
        <dbReference type="ARBA" id="ARBA00022741"/>
    </source>
</evidence>
<dbReference type="CDD" id="cd00268">
    <property type="entry name" value="DEADc"/>
    <property type="match status" value="1"/>
</dbReference>
<dbReference type="GO" id="GO:0005840">
    <property type="term" value="C:ribosome"/>
    <property type="evidence" value="ECO:0007669"/>
    <property type="project" value="TreeGrafter"/>
</dbReference>
<keyword evidence="7" id="KW-0346">Stress response</keyword>
<dbReference type="PROSITE" id="PS51195">
    <property type="entry name" value="Q_MOTIF"/>
    <property type="match status" value="1"/>
</dbReference>
<feature type="compositionally biased region" description="Low complexity" evidence="12">
    <location>
        <begin position="14"/>
        <end position="23"/>
    </location>
</feature>
<comment type="catalytic activity">
    <reaction evidence="9">
        <text>ATP + H2O = ADP + phosphate + H(+)</text>
        <dbReference type="Rhea" id="RHEA:13065"/>
        <dbReference type="ChEBI" id="CHEBI:15377"/>
        <dbReference type="ChEBI" id="CHEBI:15378"/>
        <dbReference type="ChEBI" id="CHEBI:30616"/>
        <dbReference type="ChEBI" id="CHEBI:43474"/>
        <dbReference type="ChEBI" id="CHEBI:456216"/>
        <dbReference type="EC" id="3.6.4.13"/>
    </reaction>
</comment>